<dbReference type="SUPFAM" id="SSF47005">
    <property type="entry name" value="Peripheral subunit-binding domain of 2-oxo acid dehydrogenase complex"/>
    <property type="match status" value="2"/>
</dbReference>
<evidence type="ECO:0000259" key="8">
    <source>
        <dbReference type="PROSITE" id="PS50968"/>
    </source>
</evidence>
<dbReference type="Pfam" id="PF00198">
    <property type="entry name" value="2-oxoacid_dh"/>
    <property type="match status" value="1"/>
</dbReference>
<dbReference type="AlphaFoldDB" id="A0A0U4FHL5"/>
<keyword evidence="11" id="KW-1185">Reference proteome</keyword>
<dbReference type="EC" id="2.3.1.-" evidence="6"/>
<dbReference type="Gene3D" id="4.10.320.10">
    <property type="entry name" value="E3-binding domain"/>
    <property type="match status" value="2"/>
</dbReference>
<proteinExistence type="inferred from homology"/>
<evidence type="ECO:0000259" key="9">
    <source>
        <dbReference type="PROSITE" id="PS51826"/>
    </source>
</evidence>
<organism evidence="10 11">
    <name type="scientific">Lentibacillus amyloliquefaciens</name>
    <dbReference type="NCBI Taxonomy" id="1472767"/>
    <lineage>
        <taxon>Bacteria</taxon>
        <taxon>Bacillati</taxon>
        <taxon>Bacillota</taxon>
        <taxon>Bacilli</taxon>
        <taxon>Bacillales</taxon>
        <taxon>Bacillaceae</taxon>
        <taxon>Lentibacillus</taxon>
    </lineage>
</organism>
<evidence type="ECO:0000256" key="7">
    <source>
        <dbReference type="SAM" id="MobiDB-lite"/>
    </source>
</evidence>
<dbReference type="GO" id="GO:0031405">
    <property type="term" value="F:lipoic acid binding"/>
    <property type="evidence" value="ECO:0007669"/>
    <property type="project" value="TreeGrafter"/>
</dbReference>
<evidence type="ECO:0000256" key="3">
    <source>
        <dbReference type="ARBA" id="ARBA00022679"/>
    </source>
</evidence>
<dbReference type="InterPro" id="IPR000089">
    <property type="entry name" value="Biotin_lipoyl"/>
</dbReference>
<dbReference type="Pfam" id="PF00364">
    <property type="entry name" value="Biotin_lipoyl"/>
    <property type="match status" value="1"/>
</dbReference>
<sequence length="450" mass="48277">MAKEVFMPKLSSTMDEGTLLEWFKEEGDPVEVGEPIFEIMTDKINIEVESYEEGVLLKRNYDVDAEIPVNAVIGYVGEEGEDVPENPPEAGANDSKGAQAGSGEDAGQTGAPAAEERGSDDVQDDTEGEKVRATPAARRVAREENVNLASVQGSGPKGRRHEQDMKDALDSTKATPLAGKIAGDQGVDLAEVEGSGAHGKVRKDDVLQHTTPAAAQSAPDEDAERIKLKGLRKAVADKMVQSTSEIPHVTLTSDVDMTHVIDVRKTLLPIIEKQTGYRVSYTEILIKAVSQLMDAHPRVNASLEGNEIVLNKSVNIGLAVAVEDGLIVPSVKDADKKGLAQLTKVSKTLGQKARDNKLTPDEMTGNTFSISNLGMYAIDSFTPIINPPETAILGVGRIVEKPVVIDGEIEVRPMMALSLSFDHRAIDGAPAAAFLTDLKERLENPYGLLI</sequence>
<evidence type="ECO:0000256" key="6">
    <source>
        <dbReference type="RuleBase" id="RU003423"/>
    </source>
</evidence>
<protein>
    <recommendedName>
        <fullName evidence="6">Dihydrolipoamide acetyltransferase component of pyruvate dehydrogenase complex</fullName>
        <ecNumber evidence="6">2.3.1.-</ecNumber>
    </recommendedName>
</protein>
<dbReference type="InterPro" id="IPR050743">
    <property type="entry name" value="2-oxoacid_DH_E2_comp"/>
</dbReference>
<evidence type="ECO:0000256" key="2">
    <source>
        <dbReference type="ARBA" id="ARBA00007317"/>
    </source>
</evidence>
<dbReference type="OrthoDB" id="9805770at2"/>
<evidence type="ECO:0000256" key="5">
    <source>
        <dbReference type="ARBA" id="ARBA00023315"/>
    </source>
</evidence>
<dbReference type="GO" id="GO:0016407">
    <property type="term" value="F:acetyltransferase activity"/>
    <property type="evidence" value="ECO:0007669"/>
    <property type="project" value="TreeGrafter"/>
</dbReference>
<dbReference type="EMBL" id="CP013862">
    <property type="protein sequence ID" value="ALX49997.1"/>
    <property type="molecule type" value="Genomic_DNA"/>
</dbReference>
<dbReference type="Gene3D" id="2.40.50.100">
    <property type="match status" value="1"/>
</dbReference>
<dbReference type="PANTHER" id="PTHR43178:SF5">
    <property type="entry name" value="LIPOAMIDE ACYLTRANSFERASE COMPONENT OF BRANCHED-CHAIN ALPHA-KETO ACID DEHYDROGENASE COMPLEX, MITOCHONDRIAL"/>
    <property type="match status" value="1"/>
</dbReference>
<dbReference type="SUPFAM" id="SSF51230">
    <property type="entry name" value="Single hybrid motif"/>
    <property type="match status" value="1"/>
</dbReference>
<evidence type="ECO:0000313" key="10">
    <source>
        <dbReference type="EMBL" id="ALX49997.1"/>
    </source>
</evidence>
<accession>A0A0U4FHL5</accession>
<keyword evidence="4 6" id="KW-0450">Lipoyl</keyword>
<feature type="domain" description="Lipoyl-binding" evidence="8">
    <location>
        <begin position="2"/>
        <end position="77"/>
    </location>
</feature>
<dbReference type="RefSeq" id="WP_068447053.1">
    <property type="nucleotide sequence ID" value="NZ_CP013862.1"/>
</dbReference>
<dbReference type="Proteomes" id="UP000050331">
    <property type="component" value="Chromosome"/>
</dbReference>
<feature type="domain" description="Peripheral subunit-binding (PSBD)" evidence="9">
    <location>
        <begin position="132"/>
        <end position="169"/>
    </location>
</feature>
<evidence type="ECO:0000256" key="1">
    <source>
        <dbReference type="ARBA" id="ARBA00001938"/>
    </source>
</evidence>
<gene>
    <name evidence="10" type="ORF">AOX59_16270</name>
</gene>
<dbReference type="GO" id="GO:0005737">
    <property type="term" value="C:cytoplasm"/>
    <property type="evidence" value="ECO:0007669"/>
    <property type="project" value="TreeGrafter"/>
</dbReference>
<feature type="region of interest" description="Disordered" evidence="7">
    <location>
        <begin position="194"/>
        <end position="223"/>
    </location>
</feature>
<keyword evidence="3 6" id="KW-0808">Transferase</keyword>
<dbReference type="InterPro" id="IPR003016">
    <property type="entry name" value="2-oxoA_DH_lipoyl-BS"/>
</dbReference>
<dbReference type="InterPro" id="IPR011053">
    <property type="entry name" value="Single_hybrid_motif"/>
</dbReference>
<dbReference type="KEGG" id="lao:AOX59_16270"/>
<dbReference type="InterPro" id="IPR036625">
    <property type="entry name" value="E3-bd_dom_sf"/>
</dbReference>
<feature type="region of interest" description="Disordered" evidence="7">
    <location>
        <begin position="79"/>
        <end position="164"/>
    </location>
</feature>
<reference evidence="10 11" key="1">
    <citation type="submission" date="2016-01" db="EMBL/GenBank/DDBJ databases">
        <title>Complete genome sequence of strain Lentibacillus amyloliquefaciens LAM0015T isolated from saline sediment.</title>
        <authorList>
            <person name="Wang J.-L."/>
            <person name="He M.-X."/>
        </authorList>
    </citation>
    <scope>NUCLEOTIDE SEQUENCE [LARGE SCALE GENOMIC DNA]</scope>
    <source>
        <strain evidence="10 11">LAM0015</strain>
    </source>
</reference>
<dbReference type="Pfam" id="PF02817">
    <property type="entry name" value="E3_binding"/>
    <property type="match status" value="2"/>
</dbReference>
<evidence type="ECO:0000313" key="11">
    <source>
        <dbReference type="Proteomes" id="UP000050331"/>
    </source>
</evidence>
<dbReference type="PROSITE" id="PS51826">
    <property type="entry name" value="PSBD"/>
    <property type="match status" value="2"/>
</dbReference>
<dbReference type="PROSITE" id="PS00189">
    <property type="entry name" value="LIPOYL"/>
    <property type="match status" value="1"/>
</dbReference>
<feature type="domain" description="Peripheral subunit-binding (PSBD)" evidence="9">
    <location>
        <begin position="173"/>
        <end position="210"/>
    </location>
</feature>
<dbReference type="Gene3D" id="3.30.559.10">
    <property type="entry name" value="Chloramphenicol acetyltransferase-like domain"/>
    <property type="match status" value="1"/>
</dbReference>
<dbReference type="SUPFAM" id="SSF52777">
    <property type="entry name" value="CoA-dependent acyltransferases"/>
    <property type="match status" value="1"/>
</dbReference>
<dbReference type="CDD" id="cd06849">
    <property type="entry name" value="lipoyl_domain"/>
    <property type="match status" value="1"/>
</dbReference>
<dbReference type="PANTHER" id="PTHR43178">
    <property type="entry name" value="DIHYDROLIPOAMIDE ACETYLTRANSFERASE COMPONENT OF PYRUVATE DEHYDROGENASE COMPLEX"/>
    <property type="match status" value="1"/>
</dbReference>
<dbReference type="PROSITE" id="PS50968">
    <property type="entry name" value="BIOTINYL_LIPOYL"/>
    <property type="match status" value="1"/>
</dbReference>
<dbReference type="InterPro" id="IPR001078">
    <property type="entry name" value="2-oxoacid_DH_actylTfrase"/>
</dbReference>
<evidence type="ECO:0000256" key="4">
    <source>
        <dbReference type="ARBA" id="ARBA00022823"/>
    </source>
</evidence>
<comment type="cofactor">
    <cofactor evidence="1 6">
        <name>(R)-lipoate</name>
        <dbReference type="ChEBI" id="CHEBI:83088"/>
    </cofactor>
</comment>
<dbReference type="InterPro" id="IPR023213">
    <property type="entry name" value="CAT-like_dom_sf"/>
</dbReference>
<dbReference type="FunFam" id="3.30.559.10:FF:000007">
    <property type="entry name" value="Dihydrolipoamide acetyltransferase component of pyruvate dehydrogenase complex"/>
    <property type="match status" value="1"/>
</dbReference>
<comment type="similarity">
    <text evidence="2 6">Belongs to the 2-oxoacid dehydrogenase family.</text>
</comment>
<keyword evidence="5 6" id="KW-0012">Acyltransferase</keyword>
<name>A0A0U4FHL5_9BACI</name>
<dbReference type="InterPro" id="IPR004167">
    <property type="entry name" value="PSBD"/>
</dbReference>
<dbReference type="STRING" id="1472767.AOX59_16270"/>